<comment type="catalytic activity">
    <reaction evidence="11">
        <text>Couples ATP hydrolysis with the unwinding of duplex DNA by translocating in the 3'-5' direction.</text>
        <dbReference type="EC" id="5.6.2.4"/>
    </reaction>
</comment>
<dbReference type="Gene3D" id="3.40.50.300">
    <property type="entry name" value="P-loop containing nucleotide triphosphate hydrolases"/>
    <property type="match status" value="3"/>
</dbReference>
<dbReference type="InterPro" id="IPR014016">
    <property type="entry name" value="UvrD-like_ATP-bd"/>
</dbReference>
<dbReference type="PANTHER" id="PTHR11070:SF2">
    <property type="entry name" value="ATP-DEPENDENT DNA HELICASE SRS2"/>
    <property type="match status" value="1"/>
</dbReference>
<keyword evidence="9" id="KW-0234">DNA repair</keyword>
<evidence type="ECO:0000256" key="3">
    <source>
        <dbReference type="ARBA" id="ARBA00022763"/>
    </source>
</evidence>
<feature type="domain" description="UvrD-like helicase C-terminal" evidence="17">
    <location>
        <begin position="469"/>
        <end position="731"/>
    </location>
</feature>
<proteinExistence type="predicted"/>
<dbReference type="InterPro" id="IPR027417">
    <property type="entry name" value="P-loop_NTPase"/>
</dbReference>
<keyword evidence="6" id="KW-0269">Exonuclease</keyword>
<keyword evidence="7 14" id="KW-0067">ATP-binding</keyword>
<evidence type="ECO:0000256" key="13">
    <source>
        <dbReference type="ARBA" id="ARBA00048988"/>
    </source>
</evidence>
<dbReference type="InterPro" id="IPR000212">
    <property type="entry name" value="DNA_helicase_UvrD/REP"/>
</dbReference>
<evidence type="ECO:0000259" key="17">
    <source>
        <dbReference type="PROSITE" id="PS51217"/>
    </source>
</evidence>
<dbReference type="Pfam" id="PF12705">
    <property type="entry name" value="PDDEXK_1"/>
    <property type="match status" value="1"/>
</dbReference>
<protein>
    <recommendedName>
        <fullName evidence="12">DNA 3'-5' helicase</fullName>
        <ecNumber evidence="12">5.6.2.4</ecNumber>
    </recommendedName>
</protein>
<dbReference type="GO" id="GO:0000725">
    <property type="term" value="P:recombinational repair"/>
    <property type="evidence" value="ECO:0007669"/>
    <property type="project" value="TreeGrafter"/>
</dbReference>
<dbReference type="AlphaFoldDB" id="A0A7H0SL08"/>
<evidence type="ECO:0000256" key="11">
    <source>
        <dbReference type="ARBA" id="ARBA00034617"/>
    </source>
</evidence>
<evidence type="ECO:0000256" key="12">
    <source>
        <dbReference type="ARBA" id="ARBA00034808"/>
    </source>
</evidence>
<evidence type="ECO:0000259" key="16">
    <source>
        <dbReference type="PROSITE" id="PS51198"/>
    </source>
</evidence>
<evidence type="ECO:0000256" key="5">
    <source>
        <dbReference type="ARBA" id="ARBA00022806"/>
    </source>
</evidence>
<feature type="region of interest" description="Disordered" evidence="15">
    <location>
        <begin position="883"/>
        <end position="913"/>
    </location>
</feature>
<keyword evidence="3" id="KW-0227">DNA damage</keyword>
<evidence type="ECO:0000256" key="9">
    <source>
        <dbReference type="ARBA" id="ARBA00023204"/>
    </source>
</evidence>
<dbReference type="Pfam" id="PF00580">
    <property type="entry name" value="UvrD-helicase"/>
    <property type="match status" value="1"/>
</dbReference>
<dbReference type="KEGG" id="cpoy:GP475_00265"/>
<evidence type="ECO:0000256" key="15">
    <source>
        <dbReference type="SAM" id="MobiDB-lite"/>
    </source>
</evidence>
<dbReference type="InterPro" id="IPR014017">
    <property type="entry name" value="DNA_helicase_UvrD-like_C"/>
</dbReference>
<evidence type="ECO:0000256" key="8">
    <source>
        <dbReference type="ARBA" id="ARBA00023125"/>
    </source>
</evidence>
<keyword evidence="4 14" id="KW-0378">Hydrolase</keyword>
<dbReference type="EC" id="5.6.2.4" evidence="12"/>
<accession>A0A7H0SL08</accession>
<dbReference type="Gene3D" id="1.10.486.10">
    <property type="entry name" value="PCRA, domain 4"/>
    <property type="match status" value="1"/>
</dbReference>
<dbReference type="GO" id="GO:0043138">
    <property type="term" value="F:3'-5' DNA helicase activity"/>
    <property type="evidence" value="ECO:0007669"/>
    <property type="project" value="UniProtKB-EC"/>
</dbReference>
<feature type="binding site" evidence="14">
    <location>
        <begin position="16"/>
        <end position="23"/>
    </location>
    <ligand>
        <name>ATP</name>
        <dbReference type="ChEBI" id="CHEBI:30616"/>
    </ligand>
</feature>
<keyword evidence="10" id="KW-0413">Isomerase</keyword>
<evidence type="ECO:0000256" key="2">
    <source>
        <dbReference type="ARBA" id="ARBA00022741"/>
    </source>
</evidence>
<dbReference type="Gene3D" id="3.90.320.10">
    <property type="match status" value="1"/>
</dbReference>
<evidence type="ECO:0000256" key="6">
    <source>
        <dbReference type="ARBA" id="ARBA00022839"/>
    </source>
</evidence>
<gene>
    <name evidence="18" type="ORF">GP475_00265</name>
</gene>
<evidence type="ECO:0000256" key="10">
    <source>
        <dbReference type="ARBA" id="ARBA00023235"/>
    </source>
</evidence>
<evidence type="ECO:0000256" key="14">
    <source>
        <dbReference type="PROSITE-ProRule" id="PRU00560"/>
    </source>
</evidence>
<keyword evidence="5 14" id="KW-0347">Helicase</keyword>
<keyword evidence="8" id="KW-0238">DNA-binding</keyword>
<dbReference type="InterPro" id="IPR011604">
    <property type="entry name" value="PDDEXK-like_dom_sf"/>
</dbReference>
<dbReference type="PROSITE" id="PS51217">
    <property type="entry name" value="UVRD_HELICASE_CTER"/>
    <property type="match status" value="1"/>
</dbReference>
<evidence type="ECO:0000313" key="19">
    <source>
        <dbReference type="Proteomes" id="UP000516320"/>
    </source>
</evidence>
<feature type="domain" description="UvrD-like helicase ATP-binding" evidence="16">
    <location>
        <begin position="1"/>
        <end position="457"/>
    </location>
</feature>
<dbReference type="GO" id="GO:0005524">
    <property type="term" value="F:ATP binding"/>
    <property type="evidence" value="ECO:0007669"/>
    <property type="project" value="UniProtKB-UniRule"/>
</dbReference>
<dbReference type="PANTHER" id="PTHR11070">
    <property type="entry name" value="UVRD / RECB / PCRA DNA HELICASE FAMILY MEMBER"/>
    <property type="match status" value="1"/>
</dbReference>
<evidence type="ECO:0000256" key="1">
    <source>
        <dbReference type="ARBA" id="ARBA00022722"/>
    </source>
</evidence>
<dbReference type="EMBL" id="CP046884">
    <property type="protein sequence ID" value="QNQ89233.1"/>
    <property type="molecule type" value="Genomic_DNA"/>
</dbReference>
<comment type="catalytic activity">
    <reaction evidence="13">
        <text>ATP + H2O = ADP + phosphate + H(+)</text>
        <dbReference type="Rhea" id="RHEA:13065"/>
        <dbReference type="ChEBI" id="CHEBI:15377"/>
        <dbReference type="ChEBI" id="CHEBI:15378"/>
        <dbReference type="ChEBI" id="CHEBI:30616"/>
        <dbReference type="ChEBI" id="CHEBI:43474"/>
        <dbReference type="ChEBI" id="CHEBI:456216"/>
        <dbReference type="EC" id="5.6.2.4"/>
    </reaction>
</comment>
<sequence length="1106" mass="123313">MSKETSDFSHYTIIEASAGSGKTYAITTELSRLISQGVDPSRVIATTFTKAAAADLERRIGERLLSDGFDTQARQLPAALMGTVNSITDTIVRRFALDSGISPDIAVLDEVSESTLFHAACAGIIAQAMQDHRPLLRRCGYGIDVSNSRYTKTVAHDWNAVIEDMISLLRANRISGESKDKLIEKSQQLVEDALKLAIPTARREQWGTSRDIDEQLAQAYEDVLVQAENGTLNKRTAAVVLSDEKAYRRVIENLRDKPREKYSWPELLNIQQIKVSQLPGAKKTMGAPVQKIIREHFAPSDFEANHNVKVASPYLGTAEFISDMKEIIALTFETAFSCLEAYEAAKSAAGLIDFTDQEARTLDLLLEKPEVRDWIQESYDILVVDEFQDTNPMQLALFLEIGKLVDQVIWVGDTKQSIYGFRGSDPVLMNEAARTINSRLDHTQVSRNILSDSWRTDGVPLRFSNEYFKRVFDNTENVILNIPEQRKEQNPDIEESGRLEFWEFTKVGDIPGIVAEGISQLRKEGEEGSIAVLTRQGDTGVEILQELKRQGIPATGPDMPVEENLEVLLLLAGLRWVVDQHDTAALMEIITLWPQHPAHRSWFSALADVADKAERRALLREWAQDPCFSTLSDVADNSARLSPKQAVQQVIDALDLRGYLSTLSNPESRYGALLGCVEAAEQWEDRHSSQGLPATASGFVSDITESGNFPTAKPARGPGNIVVSTMHKAKGLEWNTVITVLKNSGKRYLNSVWLEPAQSFDFDHPLHGREIRFLPATPLIQKNVEQSGKGVDVGAFYYEQLWDPELHPENFARRQADQDEEDRIRYVALTRSKTCTILCTSADGEALTTPRVEVEFGPDFLKLSSQKFGLDIVPVHKRVCSSEDEEKPDAVLPAPSPLPAWREEPQRPDNPIYSRFQPSRITLEAEQLAEVEVRTKASLGEPIPTAGGKVRADWLGEAVHSYLATPFAALSHAQQEALASEIVDRWKVAHHLSAEQLVSIGNRFSQWLATEYPDARIITEVPVRIRTEEGQVAQGWIDLLIEQPDGSLAVVDHKTYAGDNAEDHVRRKFAGQLLSYADAIEAVHQRRPEEIMIHLPLIGTMLSLKG</sequence>
<evidence type="ECO:0000256" key="7">
    <source>
        <dbReference type="ARBA" id="ARBA00022840"/>
    </source>
</evidence>
<keyword evidence="19" id="KW-1185">Reference proteome</keyword>
<keyword evidence="2 14" id="KW-0547">Nucleotide-binding</keyword>
<dbReference type="PROSITE" id="PS51198">
    <property type="entry name" value="UVRD_HELICASE_ATP_BIND"/>
    <property type="match status" value="1"/>
</dbReference>
<dbReference type="GO" id="GO:0003677">
    <property type="term" value="F:DNA binding"/>
    <property type="evidence" value="ECO:0007669"/>
    <property type="project" value="UniProtKB-KW"/>
</dbReference>
<reference evidence="18 19" key="1">
    <citation type="submission" date="2019-12" db="EMBL/GenBank/DDBJ databases">
        <title>Corynebacterium sp. nov., isolated from feces of the Anser Albifrons in China.</title>
        <authorList>
            <person name="Liu Q."/>
        </authorList>
    </citation>
    <scope>NUCLEOTIDE SEQUENCE [LARGE SCALE GENOMIC DNA]</scope>
    <source>
        <strain evidence="18 19">4H37-19</strain>
    </source>
</reference>
<evidence type="ECO:0000256" key="4">
    <source>
        <dbReference type="ARBA" id="ARBA00022801"/>
    </source>
</evidence>
<dbReference type="Pfam" id="PF13361">
    <property type="entry name" value="UvrD_C"/>
    <property type="match status" value="2"/>
</dbReference>
<dbReference type="SUPFAM" id="SSF52540">
    <property type="entry name" value="P-loop containing nucleoside triphosphate hydrolases"/>
    <property type="match status" value="1"/>
</dbReference>
<evidence type="ECO:0000313" key="18">
    <source>
        <dbReference type="EMBL" id="QNQ89233.1"/>
    </source>
</evidence>
<keyword evidence="1" id="KW-0540">Nuclease</keyword>
<dbReference type="GO" id="GO:0004527">
    <property type="term" value="F:exonuclease activity"/>
    <property type="evidence" value="ECO:0007669"/>
    <property type="project" value="UniProtKB-KW"/>
</dbReference>
<dbReference type="InterPro" id="IPR038726">
    <property type="entry name" value="PDDEXK_AddAB-type"/>
</dbReference>
<name>A0A7H0SL08_9CORY</name>
<dbReference type="RefSeq" id="WP_187974688.1">
    <property type="nucleotide sequence ID" value="NZ_CP046884.1"/>
</dbReference>
<dbReference type="Proteomes" id="UP000516320">
    <property type="component" value="Chromosome"/>
</dbReference>
<organism evidence="18 19">
    <name type="scientific">Corynebacterium poyangense</name>
    <dbReference type="NCBI Taxonomy" id="2684405"/>
    <lineage>
        <taxon>Bacteria</taxon>
        <taxon>Bacillati</taxon>
        <taxon>Actinomycetota</taxon>
        <taxon>Actinomycetes</taxon>
        <taxon>Mycobacteriales</taxon>
        <taxon>Corynebacteriaceae</taxon>
        <taxon>Corynebacterium</taxon>
    </lineage>
</organism>